<evidence type="ECO:0008006" key="3">
    <source>
        <dbReference type="Google" id="ProtNLM"/>
    </source>
</evidence>
<dbReference type="Proteomes" id="UP001486207">
    <property type="component" value="Unassembled WGS sequence"/>
</dbReference>
<dbReference type="InterPro" id="IPR029058">
    <property type="entry name" value="AB_hydrolase_fold"/>
</dbReference>
<evidence type="ECO:0000313" key="1">
    <source>
        <dbReference type="EMBL" id="MER7379529.1"/>
    </source>
</evidence>
<evidence type="ECO:0000313" key="2">
    <source>
        <dbReference type="Proteomes" id="UP001486207"/>
    </source>
</evidence>
<comment type="caution">
    <text evidence="1">The sequence shown here is derived from an EMBL/GenBank/DDBJ whole genome shotgun (WGS) entry which is preliminary data.</text>
</comment>
<dbReference type="Gene3D" id="3.40.50.1820">
    <property type="entry name" value="alpha/beta hydrolase"/>
    <property type="match status" value="1"/>
</dbReference>
<protein>
    <recommendedName>
        <fullName evidence="3">Alpha/beta hydrolase</fullName>
    </recommendedName>
</protein>
<reference evidence="1 2" key="1">
    <citation type="submission" date="2024-06" db="EMBL/GenBank/DDBJ databases">
        <title>The Natural Products Discovery Center: Release of the First 8490 Sequenced Strains for Exploring Actinobacteria Biosynthetic Diversity.</title>
        <authorList>
            <person name="Kalkreuter E."/>
            <person name="Kautsar S.A."/>
            <person name="Yang D."/>
            <person name="Bader C.D."/>
            <person name="Teijaro C.N."/>
            <person name="Fluegel L."/>
            <person name="Davis C.M."/>
            <person name="Simpson J.R."/>
            <person name="Lauterbach L."/>
            <person name="Steele A.D."/>
            <person name="Gui C."/>
            <person name="Meng S."/>
            <person name="Li G."/>
            <person name="Viehrig K."/>
            <person name="Ye F."/>
            <person name="Su P."/>
            <person name="Kiefer A.F."/>
            <person name="Nichols A."/>
            <person name="Cepeda A.J."/>
            <person name="Yan W."/>
            <person name="Fan B."/>
            <person name="Jiang Y."/>
            <person name="Adhikari A."/>
            <person name="Zheng C.-J."/>
            <person name="Schuster L."/>
            <person name="Cowan T.M."/>
            <person name="Smanski M.J."/>
            <person name="Chevrette M.G."/>
            <person name="De Carvalho L.P.S."/>
            <person name="Shen B."/>
        </authorList>
    </citation>
    <scope>NUCLEOTIDE SEQUENCE [LARGE SCALE GENOMIC DNA]</scope>
    <source>
        <strain evidence="1 2">NPDC000155</strain>
    </source>
</reference>
<accession>A0ABV1Y6N7</accession>
<dbReference type="EMBL" id="JBEPFB010000034">
    <property type="protein sequence ID" value="MER7379529.1"/>
    <property type="molecule type" value="Genomic_DNA"/>
</dbReference>
<sequence>MGTLVPAWPQLQHNHPFQRELADLGETAEGVRHTVIATRHDDVVTPYTSCALAVTEGRHVRNVVLQDIDSDDHTAHVAMPYNPTVLTVVLDTLAG</sequence>
<organism evidence="1 2">
    <name type="scientific">Streptomyces lanatus</name>
    <dbReference type="NCBI Taxonomy" id="66900"/>
    <lineage>
        <taxon>Bacteria</taxon>
        <taxon>Bacillati</taxon>
        <taxon>Actinomycetota</taxon>
        <taxon>Actinomycetes</taxon>
        <taxon>Kitasatosporales</taxon>
        <taxon>Streptomycetaceae</taxon>
        <taxon>Streptomyces</taxon>
    </lineage>
</organism>
<dbReference type="RefSeq" id="WP_229912003.1">
    <property type="nucleotide sequence ID" value="NZ_BNBM01000009.1"/>
</dbReference>
<name>A0ABV1Y6N7_9ACTN</name>
<proteinExistence type="predicted"/>
<keyword evidence="2" id="KW-1185">Reference proteome</keyword>
<gene>
    <name evidence="1" type="ORF">ABT384_43785</name>
</gene>